<dbReference type="AlphaFoldDB" id="A0A0G3HFL4"/>
<sequence length="47" mass="5370">MTTRIEEKISVEHTEHATILHLPRSLDAIAAATEPESLLQRIARWFS</sequence>
<organism evidence="1 2">
    <name type="scientific">Corynebacterium testudinoris</name>
    <dbReference type="NCBI Taxonomy" id="136857"/>
    <lineage>
        <taxon>Bacteria</taxon>
        <taxon>Bacillati</taxon>
        <taxon>Actinomycetota</taxon>
        <taxon>Actinomycetes</taxon>
        <taxon>Mycobacteriales</taxon>
        <taxon>Corynebacteriaceae</taxon>
        <taxon>Corynebacterium</taxon>
    </lineage>
</organism>
<name>A0A0G3HFL4_9CORY</name>
<protein>
    <submittedName>
        <fullName evidence="1">Uncharacterized protein</fullName>
    </submittedName>
</protein>
<accession>A0A0G3HFL4</accession>
<evidence type="ECO:0000313" key="1">
    <source>
        <dbReference type="EMBL" id="AKK09947.1"/>
    </source>
</evidence>
<reference evidence="2" key="2">
    <citation type="submission" date="2015-05" db="EMBL/GenBank/DDBJ databases">
        <title>Complete genome sequence of Corynebacterium testudinoris DSM 44614, recovered from necrotic lesions in the mouth of a tortoise.</title>
        <authorList>
            <person name="Ruckert C."/>
            <person name="Albersmeier A."/>
            <person name="Winkler A."/>
            <person name="Tauch A."/>
        </authorList>
    </citation>
    <scope>NUCLEOTIDE SEQUENCE [LARGE SCALE GENOMIC DNA]</scope>
    <source>
        <strain evidence="2">DSM 44614</strain>
    </source>
</reference>
<dbReference type="KEGG" id="cted:CTEST_12720"/>
<reference evidence="1 2" key="1">
    <citation type="journal article" date="2015" name="Genome Announc.">
        <title>Complete Genome Sequence of the Type Strain Corynebacterium testudinoris DSM 44614, Recovered from Necrotic Lesions in the Mouth of a Tortoise.</title>
        <authorList>
            <person name="Ruckert C."/>
            <person name="Kriete M."/>
            <person name="Jaenicke S."/>
            <person name="Winkler A."/>
            <person name="Tauch A."/>
        </authorList>
    </citation>
    <scope>NUCLEOTIDE SEQUENCE [LARGE SCALE GENOMIC DNA]</scope>
    <source>
        <strain evidence="1 2">DSM 44614</strain>
    </source>
</reference>
<dbReference type="PATRIC" id="fig|136857.5.peg.2509"/>
<evidence type="ECO:0000313" key="2">
    <source>
        <dbReference type="Proteomes" id="UP000035540"/>
    </source>
</evidence>
<gene>
    <name evidence="1" type="ORF">CTEST_12720</name>
</gene>
<keyword evidence="2" id="KW-1185">Reference proteome</keyword>
<dbReference type="RefSeq" id="WP_158408170.1">
    <property type="nucleotide sequence ID" value="NZ_CP011545.1"/>
</dbReference>
<proteinExistence type="predicted"/>
<dbReference type="Proteomes" id="UP000035540">
    <property type="component" value="Chromosome"/>
</dbReference>
<dbReference type="EMBL" id="CP011545">
    <property type="protein sequence ID" value="AKK09947.1"/>
    <property type="molecule type" value="Genomic_DNA"/>
</dbReference>